<dbReference type="OrthoDB" id="5421916at2"/>
<feature type="coiled-coil region" evidence="1">
    <location>
        <begin position="18"/>
        <end position="62"/>
    </location>
</feature>
<reference evidence="2 3" key="1">
    <citation type="submission" date="2019-11" db="EMBL/GenBank/DDBJ databases">
        <title>Comparative genomics of hydrocarbon-degrading Desulfosarcina strains.</title>
        <authorList>
            <person name="Watanabe M."/>
            <person name="Kojima H."/>
            <person name="Fukui M."/>
        </authorList>
    </citation>
    <scope>NUCLEOTIDE SEQUENCE [LARGE SCALE GENOMIC DNA]</scope>
    <source>
        <strain evidence="2 3">PL12</strain>
    </source>
</reference>
<keyword evidence="3" id="KW-1185">Reference proteome</keyword>
<evidence type="ECO:0000256" key="1">
    <source>
        <dbReference type="SAM" id="Coils"/>
    </source>
</evidence>
<gene>
    <name evidence="2" type="ORF">DSCA_60300</name>
</gene>
<evidence type="ECO:0000313" key="2">
    <source>
        <dbReference type="EMBL" id="BBO72100.1"/>
    </source>
</evidence>
<proteinExistence type="predicted"/>
<dbReference type="RefSeq" id="WP_155319854.1">
    <property type="nucleotide sequence ID" value="NZ_AP021874.1"/>
</dbReference>
<keyword evidence="1" id="KW-0175">Coiled coil</keyword>
<evidence type="ECO:0008006" key="4">
    <source>
        <dbReference type="Google" id="ProtNLM"/>
    </source>
</evidence>
<dbReference type="AlphaFoldDB" id="A0A5K7YUV9"/>
<sequence>MLDIEVILQQFELIEQKVEGVVQARKRFQKENEDLNARIEHLEQLIQEKNEAEKKHEELTSLVRAKIDSLIGRLEGDTEV</sequence>
<protein>
    <recommendedName>
        <fullName evidence="4">Cell division protein ZapB</fullName>
    </recommendedName>
</protein>
<dbReference type="EMBL" id="AP021874">
    <property type="protein sequence ID" value="BBO72100.1"/>
    <property type="molecule type" value="Genomic_DNA"/>
</dbReference>
<evidence type="ECO:0000313" key="3">
    <source>
        <dbReference type="Proteomes" id="UP000427906"/>
    </source>
</evidence>
<dbReference type="KEGG" id="dalk:DSCA_60300"/>
<organism evidence="2 3">
    <name type="scientific">Desulfosarcina alkanivorans</name>
    <dbReference type="NCBI Taxonomy" id="571177"/>
    <lineage>
        <taxon>Bacteria</taxon>
        <taxon>Pseudomonadati</taxon>
        <taxon>Thermodesulfobacteriota</taxon>
        <taxon>Desulfobacteria</taxon>
        <taxon>Desulfobacterales</taxon>
        <taxon>Desulfosarcinaceae</taxon>
        <taxon>Desulfosarcina</taxon>
    </lineage>
</organism>
<accession>A0A5K7YUV9</accession>
<dbReference type="Proteomes" id="UP000427906">
    <property type="component" value="Chromosome"/>
</dbReference>
<name>A0A5K7YUV9_9BACT</name>